<dbReference type="SMART" id="SM00320">
    <property type="entry name" value="WD40"/>
    <property type="match status" value="8"/>
</dbReference>
<dbReference type="eggNOG" id="KOG0271">
    <property type="taxonomic scope" value="Eukaryota"/>
</dbReference>
<accession>H2RTF9</accession>
<evidence type="ECO:0000256" key="2">
    <source>
        <dbReference type="ARBA" id="ARBA00021107"/>
    </source>
</evidence>
<protein>
    <recommendedName>
        <fullName evidence="2">Notchless protein homolog 1</fullName>
    </recommendedName>
</protein>
<dbReference type="InterPro" id="IPR001680">
    <property type="entry name" value="WD40_rpt"/>
</dbReference>
<dbReference type="OMA" id="AWEPYHR"/>
<evidence type="ECO:0000256" key="6">
    <source>
        <dbReference type="ARBA" id="ARBA00061016"/>
    </source>
</evidence>
<dbReference type="PANTHER" id="PTHR19848:SF0">
    <property type="entry name" value="NOTCHLESS PROTEIN HOMOLOG 1"/>
    <property type="match status" value="1"/>
</dbReference>
<dbReference type="InParanoid" id="H2RTF9"/>
<dbReference type="GO" id="GO:0005730">
    <property type="term" value="C:nucleolus"/>
    <property type="evidence" value="ECO:0007669"/>
    <property type="project" value="UniProtKB-SubCell"/>
</dbReference>
<evidence type="ECO:0000259" key="8">
    <source>
        <dbReference type="Pfam" id="PF08154"/>
    </source>
</evidence>
<dbReference type="GeneTree" id="ENSGT00940000157881"/>
<dbReference type="InterPro" id="IPR036322">
    <property type="entry name" value="WD40_repeat_dom_sf"/>
</dbReference>
<proteinExistence type="inferred from homology"/>
<feature type="repeat" description="WD" evidence="7">
    <location>
        <begin position="143"/>
        <end position="184"/>
    </location>
</feature>
<dbReference type="Pfam" id="PF00400">
    <property type="entry name" value="WD40"/>
    <property type="match status" value="7"/>
</dbReference>
<dbReference type="InterPro" id="IPR001632">
    <property type="entry name" value="WD40_G-protein_beta-like"/>
</dbReference>
<feature type="repeat" description="WD" evidence="7">
    <location>
        <begin position="395"/>
        <end position="436"/>
    </location>
</feature>
<keyword evidence="4" id="KW-0677">Repeat</keyword>
<keyword evidence="3 7" id="KW-0853">WD repeat</keyword>
<feature type="repeat" description="WD" evidence="7">
    <location>
        <begin position="437"/>
        <end position="470"/>
    </location>
</feature>
<feature type="repeat" description="WD" evidence="7">
    <location>
        <begin position="353"/>
        <end position="394"/>
    </location>
</feature>
<dbReference type="Proteomes" id="UP000005226">
    <property type="component" value="Chromosome 15"/>
</dbReference>
<dbReference type="PROSITE" id="PS00678">
    <property type="entry name" value="WD_REPEATS_1"/>
    <property type="match status" value="1"/>
</dbReference>
<dbReference type="PANTHER" id="PTHR19848">
    <property type="entry name" value="WD40 REPEAT PROTEIN"/>
    <property type="match status" value="1"/>
</dbReference>
<dbReference type="InterPro" id="IPR015943">
    <property type="entry name" value="WD40/YVTN_repeat-like_dom_sf"/>
</dbReference>
<feature type="repeat" description="WD" evidence="7">
    <location>
        <begin position="186"/>
        <end position="223"/>
    </location>
</feature>
<dbReference type="GO" id="GO:0007219">
    <property type="term" value="P:Notch signaling pathway"/>
    <property type="evidence" value="ECO:0007669"/>
    <property type="project" value="TreeGrafter"/>
</dbReference>
<dbReference type="InterPro" id="IPR020472">
    <property type="entry name" value="WD40_PAC1"/>
</dbReference>
<dbReference type="InterPro" id="IPR012972">
    <property type="entry name" value="NLE"/>
</dbReference>
<keyword evidence="10" id="KW-1185">Reference proteome</keyword>
<reference evidence="9 10" key="1">
    <citation type="journal article" date="2011" name="Genome Biol. Evol.">
        <title>Integration of the genetic map and genome assembly of fugu facilitates insights into distinct features of genome evolution in teleosts and mammals.</title>
        <authorList>
            <person name="Kai W."/>
            <person name="Kikuchi K."/>
            <person name="Tohari S."/>
            <person name="Chew A.K."/>
            <person name="Tay A."/>
            <person name="Fujiwara A."/>
            <person name="Hosoya S."/>
            <person name="Suetake H."/>
            <person name="Naruse K."/>
            <person name="Brenner S."/>
            <person name="Suzuki Y."/>
            <person name="Venkatesh B."/>
        </authorList>
    </citation>
    <scope>NUCLEOTIDE SEQUENCE [LARGE SCALE GENOMIC DNA]</scope>
</reference>
<reference evidence="9" key="2">
    <citation type="submission" date="2025-08" db="UniProtKB">
        <authorList>
            <consortium name="Ensembl"/>
        </authorList>
    </citation>
    <scope>IDENTIFICATION</scope>
</reference>
<feature type="repeat" description="WD" evidence="7">
    <location>
        <begin position="233"/>
        <end position="273"/>
    </location>
</feature>
<dbReference type="FunCoup" id="H2RTF9">
    <property type="interactions" value="1070"/>
</dbReference>
<reference evidence="9" key="3">
    <citation type="submission" date="2025-09" db="UniProtKB">
        <authorList>
            <consortium name="Ensembl"/>
        </authorList>
    </citation>
    <scope>IDENTIFICATION</scope>
</reference>
<feature type="domain" description="NLE" evidence="8">
    <location>
        <begin position="9"/>
        <end position="68"/>
    </location>
</feature>
<evidence type="ECO:0000256" key="1">
    <source>
        <dbReference type="ARBA" id="ARBA00004604"/>
    </source>
</evidence>
<evidence type="ECO:0000256" key="4">
    <source>
        <dbReference type="ARBA" id="ARBA00022737"/>
    </source>
</evidence>
<dbReference type="CDD" id="cd00200">
    <property type="entry name" value="WD40"/>
    <property type="match status" value="1"/>
</dbReference>
<dbReference type="PRINTS" id="PR00320">
    <property type="entry name" value="GPROTEINBRPT"/>
</dbReference>
<dbReference type="Gene3D" id="2.130.10.10">
    <property type="entry name" value="YVTN repeat-like/Quinoprotein amine dehydrogenase"/>
    <property type="match status" value="1"/>
</dbReference>
<name>H2RTF9_TAKRU</name>
<dbReference type="PROSITE" id="PS50082">
    <property type="entry name" value="WD_REPEATS_2"/>
    <property type="match status" value="7"/>
</dbReference>
<dbReference type="AlphaFoldDB" id="H2RTF9"/>
<dbReference type="SUPFAM" id="SSF50978">
    <property type="entry name" value="WD40 repeat-like"/>
    <property type="match status" value="1"/>
</dbReference>
<gene>
    <name evidence="9" type="primary">nle1</name>
</gene>
<evidence type="ECO:0000256" key="3">
    <source>
        <dbReference type="ARBA" id="ARBA00022574"/>
    </source>
</evidence>
<dbReference type="PROSITE" id="PS50294">
    <property type="entry name" value="WD_REPEATS_REGION"/>
    <property type="match status" value="6"/>
</dbReference>
<feature type="repeat" description="WD" evidence="7">
    <location>
        <begin position="102"/>
        <end position="142"/>
    </location>
</feature>
<dbReference type="FunFam" id="2.130.10.10:FF:000092">
    <property type="entry name" value="notchless protein homolog"/>
    <property type="match status" value="1"/>
</dbReference>
<organism evidence="9 10">
    <name type="scientific">Takifugu rubripes</name>
    <name type="common">Japanese pufferfish</name>
    <name type="synonym">Fugu rubripes</name>
    <dbReference type="NCBI Taxonomy" id="31033"/>
    <lineage>
        <taxon>Eukaryota</taxon>
        <taxon>Metazoa</taxon>
        <taxon>Chordata</taxon>
        <taxon>Craniata</taxon>
        <taxon>Vertebrata</taxon>
        <taxon>Euteleostomi</taxon>
        <taxon>Actinopterygii</taxon>
        <taxon>Neopterygii</taxon>
        <taxon>Teleostei</taxon>
        <taxon>Neoteleostei</taxon>
        <taxon>Acanthomorphata</taxon>
        <taxon>Eupercaria</taxon>
        <taxon>Tetraodontiformes</taxon>
        <taxon>Tetradontoidea</taxon>
        <taxon>Tetraodontidae</taxon>
        <taxon>Takifugu</taxon>
    </lineage>
</organism>
<evidence type="ECO:0000313" key="10">
    <source>
        <dbReference type="Proteomes" id="UP000005226"/>
    </source>
</evidence>
<dbReference type="InterPro" id="IPR019775">
    <property type="entry name" value="WD40_repeat_CS"/>
</dbReference>
<dbReference type="Ensembl" id="ENSTRUT00000003445.3">
    <property type="protein sequence ID" value="ENSTRUP00000003426.3"/>
    <property type="gene ID" value="ENSTRUG00000001487.3"/>
</dbReference>
<comment type="subcellular location">
    <subcellularLocation>
        <location evidence="1">Nucleus</location>
        <location evidence="1">Nucleolus</location>
    </subcellularLocation>
</comment>
<sequence>MTEDVERLLIQFQNENGETLGSPFDVPLDITTDKLQLVCNALLQNEESLPLAFFVHGEAEVVTSLASCVKDLKIETEQILPVMYQPLAVFRVRAVARCTSSLQGHTEAVISTAFSPTGIWPAVRGDTTVRFWDLTTETPLHTARGHTHWVLSIAWSPDGKKLASGCKNSQICLWDPATGTQVGKTLTGHTKWITCLCWEPLHLNPECRYLASSSKDGSIRVWDTVLGRCEKILTGHTQSVTCVKWGGDGLLYTSSQDRTVKVWRAKDGVMCRTLQGHAHWVNTLALSTDYVLRTGAFEPATATVNPQDVTGSRECELGSKTPGPAAERLVSGSDDFTMFLWNPAEEKKPLARMTGHSALVNEVLFSPDTRLIASASFDKSIKIWDGRTGKYLTSLRGHVGSVYQVAWSADSRLLVSGSSDSTLKVWDIKTGKLNIDLPGHADEVYAVDWSPDGQRVASGGKDKCLRIWRR</sequence>
<dbReference type="Pfam" id="PF08154">
    <property type="entry name" value="NLE"/>
    <property type="match status" value="1"/>
</dbReference>
<dbReference type="GO" id="GO:0000027">
    <property type="term" value="P:ribosomal large subunit assembly"/>
    <property type="evidence" value="ECO:0007669"/>
    <property type="project" value="TreeGrafter"/>
</dbReference>
<evidence type="ECO:0000256" key="5">
    <source>
        <dbReference type="ARBA" id="ARBA00023242"/>
    </source>
</evidence>
<comment type="similarity">
    <text evidence="6">Belongs to the NLE1/RSA4 family.</text>
</comment>
<dbReference type="PRINTS" id="PR00319">
    <property type="entry name" value="GPROTEINB"/>
</dbReference>
<evidence type="ECO:0000256" key="7">
    <source>
        <dbReference type="PROSITE-ProRule" id="PRU00221"/>
    </source>
</evidence>
<dbReference type="STRING" id="31033.ENSTRUP00000003426"/>
<evidence type="ECO:0000313" key="9">
    <source>
        <dbReference type="Ensembl" id="ENSTRUP00000003426.3"/>
    </source>
</evidence>
<keyword evidence="5" id="KW-0539">Nucleus</keyword>